<dbReference type="PANTHER" id="PTHR37833:SF1">
    <property type="entry name" value="SIGNAL PEPTIDE PROTEIN"/>
    <property type="match status" value="1"/>
</dbReference>
<dbReference type="Gene3D" id="2.60.40.10">
    <property type="entry name" value="Immunoglobulins"/>
    <property type="match status" value="1"/>
</dbReference>
<dbReference type="InterPro" id="IPR011467">
    <property type="entry name" value="DUF1573"/>
</dbReference>
<organism evidence="2 3">
    <name type="scientific">Arcicella rigui</name>
    <dbReference type="NCBI Taxonomy" id="797020"/>
    <lineage>
        <taxon>Bacteria</taxon>
        <taxon>Pseudomonadati</taxon>
        <taxon>Bacteroidota</taxon>
        <taxon>Cytophagia</taxon>
        <taxon>Cytophagales</taxon>
        <taxon>Flectobacillaceae</taxon>
        <taxon>Arcicella</taxon>
    </lineage>
</organism>
<comment type="caution">
    <text evidence="2">The sequence shown here is derived from an EMBL/GenBank/DDBJ whole genome shotgun (WGS) entry which is preliminary data.</text>
</comment>
<reference evidence="2 3" key="1">
    <citation type="submission" date="2023-12" db="EMBL/GenBank/DDBJ databases">
        <title>Novel species of the genus Arcicella isolated from rivers.</title>
        <authorList>
            <person name="Lu H."/>
        </authorList>
    </citation>
    <scope>NUCLEOTIDE SEQUENCE [LARGE SCALE GENOMIC DNA]</scope>
    <source>
        <strain evidence="2 3">KCTC 23307</strain>
    </source>
</reference>
<feature type="chain" id="PRO_5045332820" evidence="1">
    <location>
        <begin position="20"/>
        <end position="138"/>
    </location>
</feature>
<dbReference type="Proteomes" id="UP001302949">
    <property type="component" value="Unassembled WGS sequence"/>
</dbReference>
<dbReference type="PANTHER" id="PTHR37833">
    <property type="entry name" value="LIPOPROTEIN-RELATED"/>
    <property type="match status" value="1"/>
</dbReference>
<protein>
    <submittedName>
        <fullName evidence="2">DUF1573 domain-containing protein</fullName>
    </submittedName>
</protein>
<evidence type="ECO:0000256" key="1">
    <source>
        <dbReference type="SAM" id="SignalP"/>
    </source>
</evidence>
<dbReference type="EMBL" id="JAYFUM010000007">
    <property type="protein sequence ID" value="MEA5138812.1"/>
    <property type="molecule type" value="Genomic_DNA"/>
</dbReference>
<keyword evidence="1" id="KW-0732">Signal</keyword>
<name>A0ABU5Q843_9BACT</name>
<evidence type="ECO:0000313" key="3">
    <source>
        <dbReference type="Proteomes" id="UP001302949"/>
    </source>
</evidence>
<dbReference type="Pfam" id="PF07610">
    <property type="entry name" value="DUF1573"/>
    <property type="match status" value="1"/>
</dbReference>
<gene>
    <name evidence="2" type="ORF">VB248_06700</name>
</gene>
<evidence type="ECO:0000313" key="2">
    <source>
        <dbReference type="EMBL" id="MEA5138812.1"/>
    </source>
</evidence>
<proteinExistence type="predicted"/>
<sequence>MKKLFFVLAFVFVATLANAQGVIKFETESHDFGKIEEGTIATFEFKFKNTSKTAAVVISNVSPSCGCTTPSWTKEPVMPGGTGSVTASFSSAGRPGGFSKTVTVVSNSETPQIVLSFKGEVVPKGSLTEATPAKKKAN</sequence>
<dbReference type="RefSeq" id="WP_323295976.1">
    <property type="nucleotide sequence ID" value="NZ_JAYFUM010000007.1"/>
</dbReference>
<feature type="signal peptide" evidence="1">
    <location>
        <begin position="1"/>
        <end position="19"/>
    </location>
</feature>
<dbReference type="InterPro" id="IPR013783">
    <property type="entry name" value="Ig-like_fold"/>
</dbReference>
<keyword evidence="3" id="KW-1185">Reference proteome</keyword>
<accession>A0ABU5Q843</accession>